<evidence type="ECO:0000256" key="2">
    <source>
        <dbReference type="ARBA" id="ARBA00022862"/>
    </source>
</evidence>
<dbReference type="InterPro" id="IPR037944">
    <property type="entry name" value="PRX5-like"/>
</dbReference>
<evidence type="ECO:0000313" key="9">
    <source>
        <dbReference type="Proteomes" id="UP000539372"/>
    </source>
</evidence>
<dbReference type="InterPro" id="IPR036249">
    <property type="entry name" value="Thioredoxin-like_sf"/>
</dbReference>
<dbReference type="InterPro" id="IPR013740">
    <property type="entry name" value="Redoxin"/>
</dbReference>
<evidence type="ECO:0000256" key="6">
    <source>
        <dbReference type="RuleBase" id="RU366011"/>
    </source>
</evidence>
<protein>
    <recommendedName>
        <fullName evidence="6">Glutathione-dependent peroxiredoxin</fullName>
        <ecNumber evidence="6">1.11.1.27</ecNumber>
    </recommendedName>
</protein>
<dbReference type="GO" id="GO:0034599">
    <property type="term" value="P:cellular response to oxidative stress"/>
    <property type="evidence" value="ECO:0007669"/>
    <property type="project" value="InterPro"/>
</dbReference>
<dbReference type="PANTHER" id="PTHR10430:SF16">
    <property type="entry name" value="PEROXIREDOXIN-5, MITOCHONDRIAL"/>
    <property type="match status" value="1"/>
</dbReference>
<sequence>MSIKTGDKIPAVNLKKMGQNGPEDVDAASYFGGKKVVLFSVPGAFTPTCSAKHLPGFVSHADEIKAKGVDAIACLAVNDAFVMGAWGDDQKADGKVDMLADGSAAFTTALGLELDLVAAGLGIRGQRFAMIVDDGTVTHLAVEAPGAFEVSSAEAILKAL</sequence>
<dbReference type="Gene3D" id="3.40.30.10">
    <property type="entry name" value="Glutaredoxin"/>
    <property type="match status" value="1"/>
</dbReference>
<proteinExistence type="inferred from homology"/>
<keyword evidence="1 6" id="KW-0575">Peroxidase</keyword>
<dbReference type="GO" id="GO:0008379">
    <property type="term" value="F:thioredoxin peroxidase activity"/>
    <property type="evidence" value="ECO:0007669"/>
    <property type="project" value="InterPro"/>
</dbReference>
<dbReference type="InterPro" id="IPR013766">
    <property type="entry name" value="Thioredoxin_domain"/>
</dbReference>
<dbReference type="AlphaFoldDB" id="A0A7Y0DXP5"/>
<dbReference type="PROSITE" id="PS51352">
    <property type="entry name" value="THIOREDOXIN_2"/>
    <property type="match status" value="1"/>
</dbReference>
<dbReference type="Pfam" id="PF08534">
    <property type="entry name" value="Redoxin"/>
    <property type="match status" value="1"/>
</dbReference>
<feature type="active site" description="Cysteine sulfenic acid (-SOH) intermediate" evidence="5">
    <location>
        <position position="49"/>
    </location>
</feature>
<keyword evidence="4 6" id="KW-0676">Redox-active center</keyword>
<evidence type="ECO:0000259" key="7">
    <source>
        <dbReference type="PROSITE" id="PS51352"/>
    </source>
</evidence>
<dbReference type="Proteomes" id="UP000539372">
    <property type="component" value="Unassembled WGS sequence"/>
</dbReference>
<dbReference type="RefSeq" id="WP_169623804.1">
    <property type="nucleotide sequence ID" value="NZ_JABBNT010000001.1"/>
</dbReference>
<keyword evidence="3 6" id="KW-0560">Oxidoreductase</keyword>
<evidence type="ECO:0000256" key="3">
    <source>
        <dbReference type="ARBA" id="ARBA00023002"/>
    </source>
</evidence>
<dbReference type="EC" id="1.11.1.27" evidence="6"/>
<reference evidence="8 9" key="1">
    <citation type="submission" date="2020-04" db="EMBL/GenBank/DDBJ databases">
        <title>Rhodospirillaceae bacterium KN72 isolated from deep sea.</title>
        <authorList>
            <person name="Zhang D.-C."/>
        </authorList>
    </citation>
    <scope>NUCLEOTIDE SEQUENCE [LARGE SCALE GENOMIC DNA]</scope>
    <source>
        <strain evidence="8 9">KN72</strain>
    </source>
</reference>
<organism evidence="8 9">
    <name type="scientific">Pacificispira spongiicola</name>
    <dbReference type="NCBI Taxonomy" id="2729598"/>
    <lineage>
        <taxon>Bacteria</taxon>
        <taxon>Pseudomonadati</taxon>
        <taxon>Pseudomonadota</taxon>
        <taxon>Alphaproteobacteria</taxon>
        <taxon>Rhodospirillales</taxon>
        <taxon>Rhodospirillaceae</taxon>
        <taxon>Pacificispira</taxon>
    </lineage>
</organism>
<dbReference type="GO" id="GO:0045454">
    <property type="term" value="P:cell redox homeostasis"/>
    <property type="evidence" value="ECO:0007669"/>
    <property type="project" value="TreeGrafter"/>
</dbReference>
<dbReference type="GO" id="GO:0042744">
    <property type="term" value="P:hydrogen peroxide catabolic process"/>
    <property type="evidence" value="ECO:0007669"/>
    <property type="project" value="TreeGrafter"/>
</dbReference>
<comment type="similarity">
    <text evidence="6">Belongs to the peroxiredoxin family. Prx5 subfamily.</text>
</comment>
<dbReference type="CDD" id="cd03013">
    <property type="entry name" value="PRX5_like"/>
    <property type="match status" value="1"/>
</dbReference>
<name>A0A7Y0DXP5_9PROT</name>
<comment type="catalytic activity">
    <reaction evidence="6">
        <text>a hydroperoxide + 2 glutathione = an alcohol + glutathione disulfide + H2O</text>
        <dbReference type="Rhea" id="RHEA:62632"/>
        <dbReference type="ChEBI" id="CHEBI:15377"/>
        <dbReference type="ChEBI" id="CHEBI:30879"/>
        <dbReference type="ChEBI" id="CHEBI:35924"/>
        <dbReference type="ChEBI" id="CHEBI:57925"/>
        <dbReference type="ChEBI" id="CHEBI:58297"/>
        <dbReference type="EC" id="1.11.1.27"/>
    </reaction>
</comment>
<dbReference type="SUPFAM" id="SSF52833">
    <property type="entry name" value="Thioredoxin-like"/>
    <property type="match status" value="1"/>
</dbReference>
<keyword evidence="2 6" id="KW-0049">Antioxidant</keyword>
<evidence type="ECO:0000313" key="8">
    <source>
        <dbReference type="EMBL" id="NMM43534.1"/>
    </source>
</evidence>
<feature type="domain" description="Thioredoxin" evidence="7">
    <location>
        <begin position="3"/>
        <end position="160"/>
    </location>
</feature>
<accession>A0A7Y0DXP5</accession>
<evidence type="ECO:0000256" key="1">
    <source>
        <dbReference type="ARBA" id="ARBA00022559"/>
    </source>
</evidence>
<dbReference type="PANTHER" id="PTHR10430">
    <property type="entry name" value="PEROXIREDOXIN"/>
    <property type="match status" value="1"/>
</dbReference>
<gene>
    <name evidence="8" type="ORF">HH303_03530</name>
</gene>
<dbReference type="EMBL" id="JABBNT010000001">
    <property type="protein sequence ID" value="NMM43534.1"/>
    <property type="molecule type" value="Genomic_DNA"/>
</dbReference>
<evidence type="ECO:0000256" key="5">
    <source>
        <dbReference type="PIRSR" id="PIRSR637944-1"/>
    </source>
</evidence>
<keyword evidence="9" id="KW-1185">Reference proteome</keyword>
<dbReference type="GO" id="GO:0005737">
    <property type="term" value="C:cytoplasm"/>
    <property type="evidence" value="ECO:0007669"/>
    <property type="project" value="TreeGrafter"/>
</dbReference>
<evidence type="ECO:0000256" key="4">
    <source>
        <dbReference type="ARBA" id="ARBA00023284"/>
    </source>
</evidence>
<comment type="caution">
    <text evidence="8">The sequence shown here is derived from an EMBL/GenBank/DDBJ whole genome shotgun (WGS) entry which is preliminary data.</text>
</comment>
<dbReference type="FunFam" id="3.40.30.10:FF:000020">
    <property type="entry name" value="Peroxiredoxin"/>
    <property type="match status" value="1"/>
</dbReference>
<comment type="function">
    <text evidence="6">Thiol-specific peroxidase that catalyzes the reduction of hydrogen peroxide and organic hydroperoxides to water and alcohols, respectively. Plays a role in cell protection against oxidative stress by detoxifying peroxides.</text>
</comment>